<keyword evidence="1" id="KW-0446">Lipid-binding</keyword>
<dbReference type="InterPro" id="IPR004007">
    <property type="entry name" value="DhaL_dom"/>
</dbReference>
<feature type="domain" description="DhaL" evidence="2">
    <location>
        <begin position="9"/>
        <end position="201"/>
    </location>
</feature>
<dbReference type="InterPro" id="IPR048394">
    <property type="entry name" value="FakA-like_M"/>
</dbReference>
<dbReference type="SMART" id="SM01120">
    <property type="entry name" value="Dak2"/>
    <property type="match status" value="1"/>
</dbReference>
<dbReference type="InterPro" id="IPR036117">
    <property type="entry name" value="DhaL_dom_sf"/>
</dbReference>
<dbReference type="SUPFAM" id="SSF82549">
    <property type="entry name" value="DAK1/DegV-like"/>
    <property type="match status" value="1"/>
</dbReference>
<dbReference type="GO" id="GO:0008289">
    <property type="term" value="F:lipid binding"/>
    <property type="evidence" value="ECO:0007669"/>
    <property type="project" value="UniProtKB-KW"/>
</dbReference>
<protein>
    <submittedName>
        <fullName evidence="3">DegV family protein</fullName>
    </submittedName>
</protein>
<proteinExistence type="predicted"/>
<dbReference type="NCBIfam" id="TIGR00762">
    <property type="entry name" value="DegV"/>
    <property type="match status" value="1"/>
</dbReference>
<evidence type="ECO:0000256" key="1">
    <source>
        <dbReference type="ARBA" id="ARBA00023121"/>
    </source>
</evidence>
<dbReference type="Gene3D" id="1.25.40.340">
    <property type="match status" value="1"/>
</dbReference>
<dbReference type="SUPFAM" id="SSF101473">
    <property type="entry name" value="DhaL-like"/>
    <property type="match status" value="1"/>
</dbReference>
<organism evidence="3">
    <name type="scientific">candidate division WOR-3 bacterium</name>
    <dbReference type="NCBI Taxonomy" id="2052148"/>
    <lineage>
        <taxon>Bacteria</taxon>
        <taxon>Bacteria division WOR-3</taxon>
    </lineage>
</organism>
<dbReference type="GO" id="GO:0004371">
    <property type="term" value="F:glycerone kinase activity"/>
    <property type="evidence" value="ECO:0007669"/>
    <property type="project" value="InterPro"/>
</dbReference>
<evidence type="ECO:0000313" key="3">
    <source>
        <dbReference type="EMBL" id="HGB35552.1"/>
    </source>
</evidence>
<dbReference type="InterPro" id="IPR033470">
    <property type="entry name" value="FakA-like_C"/>
</dbReference>
<name>A0A7V3KMM8_UNCW3</name>
<dbReference type="GO" id="GO:0006071">
    <property type="term" value="P:glycerol metabolic process"/>
    <property type="evidence" value="ECO:0007669"/>
    <property type="project" value="InterPro"/>
</dbReference>
<dbReference type="InterPro" id="IPR003797">
    <property type="entry name" value="DegV"/>
</dbReference>
<dbReference type="InterPro" id="IPR050270">
    <property type="entry name" value="DegV_domain_contain"/>
</dbReference>
<accession>A0A7V3KMM8</accession>
<comment type="caution">
    <text evidence="3">The sequence shown here is derived from an EMBL/GenBank/DDBJ whole genome shotgun (WGS) entry which is preliminary data.</text>
</comment>
<dbReference type="Pfam" id="PF21645">
    <property type="entry name" value="FakA-like_M"/>
    <property type="match status" value="1"/>
</dbReference>
<dbReference type="PROSITE" id="PS51482">
    <property type="entry name" value="DEGV"/>
    <property type="match status" value="1"/>
</dbReference>
<dbReference type="PROSITE" id="PS51480">
    <property type="entry name" value="DHAL"/>
    <property type="match status" value="1"/>
</dbReference>
<dbReference type="Pfam" id="PF02645">
    <property type="entry name" value="DegV"/>
    <property type="match status" value="1"/>
</dbReference>
<gene>
    <name evidence="3" type="ORF">ENV38_01430</name>
</gene>
<dbReference type="PANTHER" id="PTHR33434">
    <property type="entry name" value="DEGV DOMAIN-CONTAINING PROTEIN DR_1986-RELATED"/>
    <property type="match status" value="1"/>
</dbReference>
<dbReference type="Pfam" id="PF02734">
    <property type="entry name" value="Dak2"/>
    <property type="match status" value="1"/>
</dbReference>
<dbReference type="EMBL" id="DTGD01000060">
    <property type="protein sequence ID" value="HGB35552.1"/>
    <property type="molecule type" value="Genomic_DNA"/>
</dbReference>
<dbReference type="Gene3D" id="3.40.50.10170">
    <property type="match status" value="1"/>
</dbReference>
<evidence type="ECO:0000259" key="2">
    <source>
        <dbReference type="PROSITE" id="PS51480"/>
    </source>
</evidence>
<sequence length="586" mass="65015">MELRRLRGKELRKALLAGIIKVQDLKDELNKINIFPVPDGDTGTNLAETLAGGVKILIESSSLKLCEIVRRFAEAILFTAKGNSGTILSQFFTGFAEALKGKESITTSEFAEALKHATDTVYDSLEKPVEGTIITVMREVAEYAVEISERERDFIKFLRLLLNKAEKSLAKTPDLLPKLKEKGVVDSGAFGFVLILKGIVEYIDTGKIELSKVPSKETHKIIEEEHIEHRYCTEAVIKSEGLDKKKLALILGALGSSLLIAGAGGLFKIHIHTNWPHKVFEALKEKGTILKQKIDDMIEMNLKARKKKFGVVVDSTADIPLDIAQEFGINIIPLQLIMNGKTYLEGIDIDKKQVLELLVEGKTRLSTSQPDPISIERTIKEALSKHEKIMIVTLSSQLSGTFNAVRIVASKYPNVYLFDGKMASLGTTLLALRALEKFEEGYDIENILEYLRKVQKKSLFILTLKTVKYLMKSGRISNLKGGIAELMQIKPIIAVNSEGKLENIGTALGEEKAFKKIVKIAKERLNPFQTYDFGIAYVGKSEFVERLEAFVRSEFSVRKLIVNEAGPLLSLHVGPGAYGLVALPVF</sequence>
<dbReference type="InterPro" id="IPR043168">
    <property type="entry name" value="DegV_C"/>
</dbReference>
<dbReference type="AlphaFoldDB" id="A0A7V3KMM8"/>
<dbReference type="SMART" id="SM01121">
    <property type="entry name" value="Dak1_2"/>
    <property type="match status" value="1"/>
</dbReference>
<dbReference type="Gene3D" id="3.30.1180.10">
    <property type="match status" value="1"/>
</dbReference>
<reference evidence="3" key="1">
    <citation type="journal article" date="2020" name="mSystems">
        <title>Genome- and Community-Level Interaction Insights into Carbon Utilization and Element Cycling Functions of Hydrothermarchaeota in Hydrothermal Sediment.</title>
        <authorList>
            <person name="Zhou Z."/>
            <person name="Liu Y."/>
            <person name="Xu W."/>
            <person name="Pan J."/>
            <person name="Luo Z.H."/>
            <person name="Li M."/>
        </authorList>
    </citation>
    <scope>NUCLEOTIDE SEQUENCE [LARGE SCALE GENOMIC DNA]</scope>
    <source>
        <strain evidence="3">SpSt-754</strain>
    </source>
</reference>